<evidence type="ECO:0000313" key="13">
    <source>
        <dbReference type="Proteomes" id="UP000184603"/>
    </source>
</evidence>
<proteinExistence type="inferred from homology"/>
<evidence type="ECO:0000256" key="4">
    <source>
        <dbReference type="ARBA" id="ARBA00012180"/>
    </source>
</evidence>
<evidence type="ECO:0000256" key="6">
    <source>
        <dbReference type="ARBA" id="ARBA00022723"/>
    </source>
</evidence>
<feature type="binding site" evidence="10">
    <location>
        <position position="145"/>
    </location>
    <ligand>
        <name>Mg(2+)</name>
        <dbReference type="ChEBI" id="CHEBI:18420"/>
        <label>2</label>
    </ligand>
</feature>
<evidence type="ECO:0000256" key="8">
    <source>
        <dbReference type="ARBA" id="ARBA00022801"/>
    </source>
</evidence>
<dbReference type="Gene3D" id="3.30.420.10">
    <property type="entry name" value="Ribonuclease H-like superfamily/Ribonuclease H"/>
    <property type="match status" value="2"/>
</dbReference>
<keyword evidence="10" id="KW-0963">Cytoplasm</keyword>
<evidence type="ECO:0000256" key="5">
    <source>
        <dbReference type="ARBA" id="ARBA00022722"/>
    </source>
</evidence>
<dbReference type="InterPro" id="IPR002156">
    <property type="entry name" value="RNaseH_domain"/>
</dbReference>
<evidence type="ECO:0000256" key="7">
    <source>
        <dbReference type="ARBA" id="ARBA00022759"/>
    </source>
</evidence>
<feature type="binding site" evidence="10">
    <location>
        <position position="59"/>
    </location>
    <ligand>
        <name>Mg(2+)</name>
        <dbReference type="ChEBI" id="CHEBI:18420"/>
        <label>1</label>
    </ligand>
</feature>
<dbReference type="OrthoDB" id="7845843at2"/>
<evidence type="ECO:0000256" key="2">
    <source>
        <dbReference type="ARBA" id="ARBA00005300"/>
    </source>
</evidence>
<dbReference type="PANTHER" id="PTHR10642:SF26">
    <property type="entry name" value="RIBONUCLEASE H1"/>
    <property type="match status" value="1"/>
</dbReference>
<dbReference type="GO" id="GO:0004523">
    <property type="term" value="F:RNA-DNA hybrid ribonuclease activity"/>
    <property type="evidence" value="ECO:0007669"/>
    <property type="project" value="UniProtKB-UniRule"/>
</dbReference>
<keyword evidence="9 10" id="KW-0460">Magnesium</keyword>
<keyword evidence="8 10" id="KW-0378">Hydrolase</keyword>
<dbReference type="AlphaFoldDB" id="A0A1M7YD53"/>
<comment type="similarity">
    <text evidence="2 10">Belongs to the RNase H family.</text>
</comment>
<dbReference type="InterPro" id="IPR012337">
    <property type="entry name" value="RNaseH-like_sf"/>
</dbReference>
<dbReference type="CDD" id="cd09278">
    <property type="entry name" value="RNase_HI_prokaryote_like"/>
    <property type="match status" value="1"/>
</dbReference>
<dbReference type="GO" id="GO:0003676">
    <property type="term" value="F:nucleic acid binding"/>
    <property type="evidence" value="ECO:0007669"/>
    <property type="project" value="InterPro"/>
</dbReference>
<dbReference type="InterPro" id="IPR050092">
    <property type="entry name" value="RNase_H"/>
</dbReference>
<accession>A0A1M7YD53</accession>
<comment type="subcellular location">
    <subcellularLocation>
        <location evidence="10">Cytoplasm</location>
    </subcellularLocation>
</comment>
<dbReference type="EMBL" id="FRFE01000019">
    <property type="protein sequence ID" value="SHO50564.1"/>
    <property type="molecule type" value="Genomic_DNA"/>
</dbReference>
<dbReference type="PROSITE" id="PS50879">
    <property type="entry name" value="RNASE_H_1"/>
    <property type="match status" value="2"/>
</dbReference>
<dbReference type="Proteomes" id="UP000184603">
    <property type="component" value="Unassembled WGS sequence"/>
</dbReference>
<dbReference type="Pfam" id="PF00075">
    <property type="entry name" value="RNase_H"/>
    <property type="match status" value="2"/>
</dbReference>
<dbReference type="EC" id="3.1.26.4" evidence="4 10"/>
<reference evidence="12 13" key="1">
    <citation type="submission" date="2016-12" db="EMBL/GenBank/DDBJ databases">
        <authorList>
            <person name="Song W.-J."/>
            <person name="Kurnit D.M."/>
        </authorList>
    </citation>
    <scope>NUCLEOTIDE SEQUENCE [LARGE SCALE GENOMIC DNA]</scope>
    <source>
        <strain evidence="12 13">DSM 18488</strain>
    </source>
</reference>
<evidence type="ECO:0000256" key="9">
    <source>
        <dbReference type="ARBA" id="ARBA00022842"/>
    </source>
</evidence>
<feature type="binding site" evidence="10">
    <location>
        <position position="20"/>
    </location>
    <ligand>
        <name>Mg(2+)</name>
        <dbReference type="ChEBI" id="CHEBI:18420"/>
        <label>2</label>
    </ligand>
</feature>
<gene>
    <name evidence="10" type="primary">rnhA</name>
    <name evidence="12" type="ORF">SAMN02745220_03530</name>
</gene>
<evidence type="ECO:0000313" key="12">
    <source>
        <dbReference type="EMBL" id="SHO50564.1"/>
    </source>
</evidence>
<dbReference type="NCBIfam" id="NF001236">
    <property type="entry name" value="PRK00203.1"/>
    <property type="match status" value="1"/>
</dbReference>
<dbReference type="STRING" id="1121416.SAMN02745220_03530"/>
<feature type="binding site" evidence="10">
    <location>
        <position position="81"/>
    </location>
    <ligand>
        <name>Mg(2+)</name>
        <dbReference type="ChEBI" id="CHEBI:18420"/>
        <label>1</label>
    </ligand>
</feature>
<dbReference type="SUPFAM" id="SSF53098">
    <property type="entry name" value="Ribonuclease H-like"/>
    <property type="match status" value="2"/>
</dbReference>
<sequence length="307" mass="34664">MRGEEITGVDMLPRVRIYTDGSCRPNPGPGGWGVVIIDRDEQAATFSGSEEDTTNNRMELTAALRGLQQLSEPHQVELYTDSRYVKDGINLWMKNWLARGWTTITGEDVRNRDLWQQLAAEISRHSIEWSWVKGHGTERWNILADELAGGARQKTLLPLGDEDSIHIFLAITWRQKIGAGAWTGVMRYRNHYRVVGNVRREGSGNSLHIVSAVESLSELKRRIPVHIYTTSGYLKEGASSWLNQWRGRDWQTREGAEVSNRAEWQALAGVLDRVPVTFHVIDKAEPPCHLAAAKEMVKDLLVAESVD</sequence>
<dbReference type="GO" id="GO:0005737">
    <property type="term" value="C:cytoplasm"/>
    <property type="evidence" value="ECO:0007669"/>
    <property type="project" value="UniProtKB-SubCell"/>
</dbReference>
<evidence type="ECO:0000256" key="1">
    <source>
        <dbReference type="ARBA" id="ARBA00000077"/>
    </source>
</evidence>
<comment type="cofactor">
    <cofactor evidence="10">
        <name>Mg(2+)</name>
        <dbReference type="ChEBI" id="CHEBI:18420"/>
    </cofactor>
    <text evidence="10">Binds 1 Mg(2+) ion per subunit. May bind a second metal ion at a regulatory site, or after substrate binding.</text>
</comment>
<organism evidence="12 13">
    <name type="scientific">Desulfopila aestuarii DSM 18488</name>
    <dbReference type="NCBI Taxonomy" id="1121416"/>
    <lineage>
        <taxon>Bacteria</taxon>
        <taxon>Pseudomonadati</taxon>
        <taxon>Thermodesulfobacteriota</taxon>
        <taxon>Desulfobulbia</taxon>
        <taxon>Desulfobulbales</taxon>
        <taxon>Desulfocapsaceae</taxon>
        <taxon>Desulfopila</taxon>
    </lineage>
</organism>
<dbReference type="InterPro" id="IPR036397">
    <property type="entry name" value="RNaseH_sf"/>
</dbReference>
<comment type="subunit">
    <text evidence="3 10">Monomer.</text>
</comment>
<evidence type="ECO:0000256" key="3">
    <source>
        <dbReference type="ARBA" id="ARBA00011245"/>
    </source>
</evidence>
<feature type="domain" description="RNase H type-1" evidence="11">
    <location>
        <begin position="159"/>
        <end position="306"/>
    </location>
</feature>
<name>A0A1M7YD53_9BACT</name>
<keyword evidence="7 10" id="KW-0255">Endonuclease</keyword>
<comment type="function">
    <text evidence="10">Endonuclease that specifically degrades the RNA of RNA-DNA hybrids.</text>
</comment>
<keyword evidence="6 10" id="KW-0479">Metal-binding</keyword>
<dbReference type="PANTHER" id="PTHR10642">
    <property type="entry name" value="RIBONUCLEASE H1"/>
    <property type="match status" value="1"/>
</dbReference>
<feature type="binding site" evidence="10">
    <location>
        <position position="20"/>
    </location>
    <ligand>
        <name>Mg(2+)</name>
        <dbReference type="ChEBI" id="CHEBI:18420"/>
        <label>1</label>
    </ligand>
</feature>
<dbReference type="HAMAP" id="MF_00042">
    <property type="entry name" value="RNase_H"/>
    <property type="match status" value="1"/>
</dbReference>
<keyword evidence="13" id="KW-1185">Reference proteome</keyword>
<evidence type="ECO:0000259" key="11">
    <source>
        <dbReference type="PROSITE" id="PS50879"/>
    </source>
</evidence>
<comment type="catalytic activity">
    <reaction evidence="1 10">
        <text>Endonucleolytic cleavage to 5'-phosphomonoester.</text>
        <dbReference type="EC" id="3.1.26.4"/>
    </reaction>
</comment>
<dbReference type="InterPro" id="IPR022892">
    <property type="entry name" value="RNaseHI"/>
</dbReference>
<protein>
    <recommendedName>
        <fullName evidence="4 10">Ribonuclease H</fullName>
        <shortName evidence="10">RNase H</shortName>
        <ecNumber evidence="4 10">3.1.26.4</ecNumber>
    </recommendedName>
</protein>
<dbReference type="GO" id="GO:0043137">
    <property type="term" value="P:DNA replication, removal of RNA primer"/>
    <property type="evidence" value="ECO:0007669"/>
    <property type="project" value="TreeGrafter"/>
</dbReference>
<feature type="domain" description="RNase H type-1" evidence="11">
    <location>
        <begin position="11"/>
        <end position="153"/>
    </location>
</feature>
<dbReference type="GO" id="GO:0000287">
    <property type="term" value="F:magnesium ion binding"/>
    <property type="evidence" value="ECO:0007669"/>
    <property type="project" value="UniProtKB-UniRule"/>
</dbReference>
<evidence type="ECO:0000256" key="10">
    <source>
        <dbReference type="HAMAP-Rule" id="MF_00042"/>
    </source>
</evidence>
<keyword evidence="5 10" id="KW-0540">Nuclease</keyword>